<evidence type="ECO:0000256" key="2">
    <source>
        <dbReference type="ARBA" id="ARBA00004613"/>
    </source>
</evidence>
<evidence type="ECO:0000256" key="4">
    <source>
        <dbReference type="ARBA" id="ARBA00022525"/>
    </source>
</evidence>
<feature type="domain" description="CFEM" evidence="10">
    <location>
        <begin position="1"/>
        <end position="82"/>
    </location>
</feature>
<feature type="binding site" description="axial binding residue" evidence="9">
    <location>
        <position position="16"/>
    </location>
    <ligand>
        <name>heme</name>
        <dbReference type="ChEBI" id="CHEBI:30413"/>
    </ligand>
    <ligandPart>
        <name>Fe</name>
        <dbReference type="ChEBI" id="CHEBI:18248"/>
    </ligandPart>
</feature>
<dbReference type="OrthoDB" id="3065412at2759"/>
<evidence type="ECO:0000256" key="3">
    <source>
        <dbReference type="ARBA" id="ARBA00010031"/>
    </source>
</evidence>
<organism evidence="11 12">
    <name type="scientific">Lojkania enalia</name>
    <dbReference type="NCBI Taxonomy" id="147567"/>
    <lineage>
        <taxon>Eukaryota</taxon>
        <taxon>Fungi</taxon>
        <taxon>Dikarya</taxon>
        <taxon>Ascomycota</taxon>
        <taxon>Pezizomycotina</taxon>
        <taxon>Dothideomycetes</taxon>
        <taxon>Pleosporomycetidae</taxon>
        <taxon>Pleosporales</taxon>
        <taxon>Pleosporales incertae sedis</taxon>
        <taxon>Lojkania</taxon>
    </lineage>
</organism>
<evidence type="ECO:0000313" key="11">
    <source>
        <dbReference type="EMBL" id="KAF2263817.1"/>
    </source>
</evidence>
<evidence type="ECO:0000256" key="8">
    <source>
        <dbReference type="ARBA" id="ARBA00023288"/>
    </source>
</evidence>
<comment type="caution">
    <text evidence="9">Lacks conserved residue(s) required for the propagation of feature annotation.</text>
</comment>
<sequence>MCLATANQEAGCQITDVQCQCTTGFDTILQSVMSCVPSQCSAEDTAKIAPAVEDICSRAGVTLTSLPTAAPTGTPSGVTDAITGTVTAASSDPSNTNAAGANIAGLGAVALGMAAVLAL</sequence>
<comment type="subcellular location">
    <subcellularLocation>
        <location evidence="1">Membrane</location>
        <topology evidence="1">Lipid-anchor</topology>
        <topology evidence="1">GPI-anchor</topology>
    </subcellularLocation>
    <subcellularLocation>
        <location evidence="2">Secreted</location>
    </subcellularLocation>
</comment>
<dbReference type="GO" id="GO:0098552">
    <property type="term" value="C:side of membrane"/>
    <property type="evidence" value="ECO:0007669"/>
    <property type="project" value="UniProtKB-KW"/>
</dbReference>
<evidence type="ECO:0000256" key="5">
    <source>
        <dbReference type="ARBA" id="ARBA00022622"/>
    </source>
</evidence>
<keyword evidence="5" id="KW-0472">Membrane</keyword>
<dbReference type="Proteomes" id="UP000800093">
    <property type="component" value="Unassembled WGS sequence"/>
</dbReference>
<comment type="caution">
    <text evidence="11">The sequence shown here is derived from an EMBL/GenBank/DDBJ whole genome shotgun (WGS) entry which is preliminary data.</text>
</comment>
<keyword evidence="8" id="KW-0449">Lipoprotein</keyword>
<evidence type="ECO:0000313" key="12">
    <source>
        <dbReference type="Proteomes" id="UP000800093"/>
    </source>
</evidence>
<dbReference type="GO" id="GO:0005576">
    <property type="term" value="C:extracellular region"/>
    <property type="evidence" value="ECO:0007669"/>
    <property type="project" value="UniProtKB-SubCell"/>
</dbReference>
<comment type="similarity">
    <text evidence="3">Belongs to the RBT5 family.</text>
</comment>
<keyword evidence="5" id="KW-0325">Glycoprotein</keyword>
<keyword evidence="5" id="KW-0336">GPI-anchor</keyword>
<dbReference type="GO" id="GO:0046872">
    <property type="term" value="F:metal ion binding"/>
    <property type="evidence" value="ECO:0007669"/>
    <property type="project" value="UniProtKB-UniRule"/>
</dbReference>
<keyword evidence="6" id="KW-0732">Signal</keyword>
<keyword evidence="4" id="KW-0964">Secreted</keyword>
<keyword evidence="9" id="KW-0349">Heme</keyword>
<feature type="disulfide bond" evidence="9">
    <location>
        <begin position="12"/>
        <end position="19"/>
    </location>
</feature>
<evidence type="ECO:0000256" key="9">
    <source>
        <dbReference type="PROSITE-ProRule" id="PRU01356"/>
    </source>
</evidence>
<accession>A0A9P4N2W8</accession>
<dbReference type="PROSITE" id="PS52012">
    <property type="entry name" value="CFEM"/>
    <property type="match status" value="1"/>
</dbReference>
<evidence type="ECO:0000259" key="10">
    <source>
        <dbReference type="PROSITE" id="PS52012"/>
    </source>
</evidence>
<keyword evidence="7 9" id="KW-1015">Disulfide bond</keyword>
<dbReference type="InterPro" id="IPR008427">
    <property type="entry name" value="Extracellular_membr_CFEM_dom"/>
</dbReference>
<evidence type="ECO:0000256" key="1">
    <source>
        <dbReference type="ARBA" id="ARBA00004589"/>
    </source>
</evidence>
<evidence type="ECO:0000256" key="7">
    <source>
        <dbReference type="ARBA" id="ARBA00023157"/>
    </source>
</evidence>
<keyword evidence="12" id="KW-1185">Reference proteome</keyword>
<protein>
    <recommendedName>
        <fullName evidence="10">CFEM domain-containing protein</fullName>
    </recommendedName>
</protein>
<gene>
    <name evidence="11" type="ORF">CC78DRAFT_267581</name>
</gene>
<keyword evidence="9" id="KW-0408">Iron</keyword>
<name>A0A9P4N2W8_9PLEO</name>
<dbReference type="Pfam" id="PF05730">
    <property type="entry name" value="CFEM"/>
    <property type="match status" value="1"/>
</dbReference>
<reference evidence="12" key="1">
    <citation type="journal article" date="2020" name="Stud. Mycol.">
        <title>101 Dothideomycetes genomes: A test case for predicting lifestyles and emergence of pathogens.</title>
        <authorList>
            <person name="Haridas S."/>
            <person name="Albert R."/>
            <person name="Binder M."/>
            <person name="Bloem J."/>
            <person name="LaButti K."/>
            <person name="Salamov A."/>
            <person name="Andreopoulos B."/>
            <person name="Baker S."/>
            <person name="Barry K."/>
            <person name="Bills G."/>
            <person name="Bluhm B."/>
            <person name="Cannon C."/>
            <person name="Castanera R."/>
            <person name="Culley D."/>
            <person name="Daum C."/>
            <person name="Ezra D."/>
            <person name="Gonzalez J."/>
            <person name="Henrissat B."/>
            <person name="Kuo A."/>
            <person name="Liang C."/>
            <person name="Lipzen A."/>
            <person name="Lutzoni F."/>
            <person name="Magnuson J."/>
            <person name="Mondo S."/>
            <person name="Nolan M."/>
            <person name="Ohm R."/>
            <person name="Pangilinan J."/>
            <person name="Park H.-J."/>
            <person name="Ramirez L."/>
            <person name="Alfaro M."/>
            <person name="Sun H."/>
            <person name="Tritt A."/>
            <person name="Yoshinaga Y."/>
            <person name="Zwiers L.-H."/>
            <person name="Turgeon B."/>
            <person name="Goodwin S."/>
            <person name="Spatafora J."/>
            <person name="Crous P."/>
            <person name="Grigoriev I."/>
        </authorList>
    </citation>
    <scope>NUCLEOTIDE SEQUENCE [LARGE SCALE GENOMIC DNA]</scope>
    <source>
        <strain evidence="12">CBS 304.66</strain>
    </source>
</reference>
<proteinExistence type="inferred from homology"/>
<dbReference type="EMBL" id="ML986622">
    <property type="protein sequence ID" value="KAF2263817.1"/>
    <property type="molecule type" value="Genomic_DNA"/>
</dbReference>
<keyword evidence="9" id="KW-0479">Metal-binding</keyword>
<evidence type="ECO:0000256" key="6">
    <source>
        <dbReference type="ARBA" id="ARBA00022729"/>
    </source>
</evidence>
<dbReference type="AlphaFoldDB" id="A0A9P4N2W8"/>